<dbReference type="InterPro" id="IPR041489">
    <property type="entry name" value="PDZ_6"/>
</dbReference>
<dbReference type="SUPFAM" id="SSF50156">
    <property type="entry name" value="PDZ domain-like"/>
    <property type="match status" value="1"/>
</dbReference>
<keyword evidence="1" id="KW-0732">Signal</keyword>
<dbReference type="PANTHER" id="PTHR32060">
    <property type="entry name" value="TAIL-SPECIFIC PROTEASE"/>
    <property type="match status" value="1"/>
</dbReference>
<dbReference type="RefSeq" id="WP_345101739.1">
    <property type="nucleotide sequence ID" value="NZ_BAABCV010000003.1"/>
</dbReference>
<gene>
    <name evidence="3" type="ORF">GCM10022392_11700</name>
</gene>
<evidence type="ECO:0000313" key="3">
    <source>
        <dbReference type="EMBL" id="GAA4091417.1"/>
    </source>
</evidence>
<comment type="caution">
    <text evidence="3">The sequence shown here is derived from an EMBL/GenBank/DDBJ whole genome shotgun (WGS) entry which is preliminary data.</text>
</comment>
<protein>
    <submittedName>
        <fullName evidence="3">S41 family peptidase</fullName>
    </submittedName>
</protein>
<dbReference type="PANTHER" id="PTHR32060:SF30">
    <property type="entry name" value="CARBOXY-TERMINAL PROCESSING PROTEASE CTPA"/>
    <property type="match status" value="1"/>
</dbReference>
<dbReference type="Pfam" id="PF17820">
    <property type="entry name" value="PDZ_6"/>
    <property type="match status" value="1"/>
</dbReference>
<dbReference type="InterPro" id="IPR036034">
    <property type="entry name" value="PDZ_sf"/>
</dbReference>
<dbReference type="Proteomes" id="UP001500841">
    <property type="component" value="Unassembled WGS sequence"/>
</dbReference>
<dbReference type="InterPro" id="IPR001478">
    <property type="entry name" value="PDZ"/>
</dbReference>
<reference evidence="4" key="1">
    <citation type="journal article" date="2019" name="Int. J. Syst. Evol. Microbiol.">
        <title>The Global Catalogue of Microorganisms (GCM) 10K type strain sequencing project: providing services to taxonomists for standard genome sequencing and annotation.</title>
        <authorList>
            <consortium name="The Broad Institute Genomics Platform"/>
            <consortium name="The Broad Institute Genome Sequencing Center for Infectious Disease"/>
            <person name="Wu L."/>
            <person name="Ma J."/>
        </authorList>
    </citation>
    <scope>NUCLEOTIDE SEQUENCE [LARGE SCALE GENOMIC DNA]</scope>
    <source>
        <strain evidence="4">JCM 17085</strain>
    </source>
</reference>
<evidence type="ECO:0000256" key="1">
    <source>
        <dbReference type="SAM" id="SignalP"/>
    </source>
</evidence>
<keyword evidence="4" id="KW-1185">Reference proteome</keyword>
<dbReference type="SMART" id="SM00228">
    <property type="entry name" value="PDZ"/>
    <property type="match status" value="1"/>
</dbReference>
<name>A0ABP7WL58_9SPHI</name>
<dbReference type="InterPro" id="IPR005151">
    <property type="entry name" value="Tail-specific_protease"/>
</dbReference>
<dbReference type="SUPFAM" id="SSF52096">
    <property type="entry name" value="ClpP/crotonase"/>
    <property type="match status" value="1"/>
</dbReference>
<feature type="chain" id="PRO_5045749143" evidence="1">
    <location>
        <begin position="17"/>
        <end position="506"/>
    </location>
</feature>
<dbReference type="Gene3D" id="2.30.42.10">
    <property type="match status" value="1"/>
</dbReference>
<dbReference type="Gene3D" id="3.30.750.170">
    <property type="match status" value="1"/>
</dbReference>
<dbReference type="Gene3D" id="3.90.226.10">
    <property type="entry name" value="2-enoyl-CoA Hydratase, Chain A, domain 1"/>
    <property type="match status" value="1"/>
</dbReference>
<evidence type="ECO:0000259" key="2">
    <source>
        <dbReference type="SMART" id="SM00228"/>
    </source>
</evidence>
<dbReference type="InterPro" id="IPR029045">
    <property type="entry name" value="ClpP/crotonase-like_dom_sf"/>
</dbReference>
<evidence type="ECO:0000313" key="4">
    <source>
        <dbReference type="Proteomes" id="UP001500841"/>
    </source>
</evidence>
<accession>A0ABP7WL58</accession>
<dbReference type="EMBL" id="BAABCV010000003">
    <property type="protein sequence ID" value="GAA4091417.1"/>
    <property type="molecule type" value="Genomic_DNA"/>
</dbReference>
<feature type="signal peptide" evidence="1">
    <location>
        <begin position="1"/>
        <end position="16"/>
    </location>
</feature>
<proteinExistence type="predicted"/>
<organism evidence="3 4">
    <name type="scientific">Mucilaginibacter panaciglaebae</name>
    <dbReference type="NCBI Taxonomy" id="502331"/>
    <lineage>
        <taxon>Bacteria</taxon>
        <taxon>Pseudomonadati</taxon>
        <taxon>Bacteroidota</taxon>
        <taxon>Sphingobacteriia</taxon>
        <taxon>Sphingobacteriales</taxon>
        <taxon>Sphingobacteriaceae</taxon>
        <taxon>Mucilaginibacter</taxon>
    </lineage>
</organism>
<sequence length="506" mass="55741">MKKIILGILLASGFFAACKKNNNNPNNNNNGGGASKNGSTLDLIKDSVYLYAKEDYYWYSSIPSYSTFNPRSFTGSTDLEALQSEINAISQTNQYEYYDAAPGEAKYSFIDQGEVSSELGGTNSNFGFAPLYNEVNDLRIKYVYPGSPADLAGIKRGYKITAINGNSSINYDGADGTNTNFVINATFNSNTVNMTLQRNDLSTFQVTINAADYTINPVLTYKTISLSNGKVVGYIVFNSFTSDENADPKLDQAFNYFQSQGVTDLVVDLRYNGGGYVSTAEYIDNLIVPAAKNNTTMYAYHFNDILTNNKETLLANQFRRDNSNQLYNLAQIDYSVAANTQKFAKKGSLNLSRVFFIVSGSTASASELTINNLRPHMDVQLIGTTTYGKPVGFFDIDINKYQMYIPEFETQNSAGQGGYYAGMTPGTSGYPGIKDYDDVTKEFGDTTETLLHHALTYVRKGTYALATQKIQGLSAQRTLSIDQANKAAVALEGKKFRGMVFNKFKK</sequence>
<dbReference type="PROSITE" id="PS51257">
    <property type="entry name" value="PROKAR_LIPOPROTEIN"/>
    <property type="match status" value="1"/>
</dbReference>
<dbReference type="CDD" id="cd07561">
    <property type="entry name" value="Peptidase_S41_CPP_like"/>
    <property type="match status" value="1"/>
</dbReference>
<dbReference type="Pfam" id="PF03572">
    <property type="entry name" value="Peptidase_S41"/>
    <property type="match status" value="1"/>
</dbReference>
<feature type="domain" description="PDZ" evidence="2">
    <location>
        <begin position="124"/>
        <end position="200"/>
    </location>
</feature>